<organism evidence="1 2">
    <name type="scientific">Paraclostridium bifermentans</name>
    <name type="common">Clostridium bifermentans</name>
    <dbReference type="NCBI Taxonomy" id="1490"/>
    <lineage>
        <taxon>Bacteria</taxon>
        <taxon>Bacillati</taxon>
        <taxon>Bacillota</taxon>
        <taxon>Clostridia</taxon>
        <taxon>Peptostreptococcales</taxon>
        <taxon>Peptostreptococcaceae</taxon>
        <taxon>Paraclostridium</taxon>
    </lineage>
</organism>
<sequence length="128" mass="13968">MKTINDNMVTESDLMKQNATNAFNAFKTVGTSSVKEMANNVVAEIGNMEQGSVEKLSGMGETWKGILSGVKDDGSMSSAQMRDMIVQNLSDMNINGSELVNQLRTESTNHMNQMADEADKATKKVLTR</sequence>
<proteinExistence type="predicted"/>
<evidence type="ECO:0000313" key="1">
    <source>
        <dbReference type="EMBL" id="WGX74895.1"/>
    </source>
</evidence>
<protein>
    <submittedName>
        <fullName evidence="1">Uncharacterized protein</fullName>
    </submittedName>
</protein>
<evidence type="ECO:0000313" key="2">
    <source>
        <dbReference type="Proteomes" id="UP001239169"/>
    </source>
</evidence>
<reference evidence="1 2" key="1">
    <citation type="submission" date="2023-04" db="EMBL/GenBank/DDBJ databases">
        <title>Bacteria Genome Submission.</title>
        <authorList>
            <person name="Isaac P."/>
        </authorList>
    </citation>
    <scope>NUCLEOTIDE SEQUENCE [LARGE SCALE GENOMIC DNA]</scope>
    <source>
        <strain evidence="1 2">SampleS7P1</strain>
    </source>
</reference>
<keyword evidence="2" id="KW-1185">Reference proteome</keyword>
<dbReference type="EMBL" id="CP124685">
    <property type="protein sequence ID" value="WGX74895.1"/>
    <property type="molecule type" value="Genomic_DNA"/>
</dbReference>
<gene>
    <name evidence="1" type="ORF">QJS64_12245</name>
</gene>
<dbReference type="Proteomes" id="UP001239169">
    <property type="component" value="Chromosome"/>
</dbReference>
<name>A0ABY8R091_PARBF</name>
<accession>A0ABY8R091</accession>